<organism evidence="2 3">
    <name type="scientific">Colletotrichum zoysiae</name>
    <dbReference type="NCBI Taxonomy" id="1216348"/>
    <lineage>
        <taxon>Eukaryota</taxon>
        <taxon>Fungi</taxon>
        <taxon>Dikarya</taxon>
        <taxon>Ascomycota</taxon>
        <taxon>Pezizomycotina</taxon>
        <taxon>Sordariomycetes</taxon>
        <taxon>Hypocreomycetidae</taxon>
        <taxon>Glomerellales</taxon>
        <taxon>Glomerellaceae</taxon>
        <taxon>Colletotrichum</taxon>
        <taxon>Colletotrichum graminicola species complex</taxon>
    </lineage>
</organism>
<feature type="region of interest" description="Disordered" evidence="1">
    <location>
        <begin position="128"/>
        <end position="184"/>
    </location>
</feature>
<keyword evidence="3" id="KW-1185">Reference proteome</keyword>
<evidence type="ECO:0000256" key="1">
    <source>
        <dbReference type="SAM" id="MobiDB-lite"/>
    </source>
</evidence>
<dbReference type="EMBL" id="MU842860">
    <property type="protein sequence ID" value="KAK2029718.1"/>
    <property type="molecule type" value="Genomic_DNA"/>
</dbReference>
<proteinExistence type="predicted"/>
<protein>
    <submittedName>
        <fullName evidence="2">Uncharacterized protein</fullName>
    </submittedName>
</protein>
<gene>
    <name evidence="2" type="ORF">LX32DRAFT_349202</name>
</gene>
<dbReference type="AlphaFoldDB" id="A0AAD9HIW0"/>
<dbReference type="Proteomes" id="UP001232148">
    <property type="component" value="Unassembled WGS sequence"/>
</dbReference>
<evidence type="ECO:0000313" key="2">
    <source>
        <dbReference type="EMBL" id="KAK2029718.1"/>
    </source>
</evidence>
<name>A0AAD9HIW0_9PEZI</name>
<feature type="compositionally biased region" description="Basic and acidic residues" evidence="1">
    <location>
        <begin position="157"/>
        <end position="166"/>
    </location>
</feature>
<accession>A0AAD9HIW0</accession>
<evidence type="ECO:0000313" key="3">
    <source>
        <dbReference type="Proteomes" id="UP001232148"/>
    </source>
</evidence>
<reference evidence="2" key="1">
    <citation type="submission" date="2021-06" db="EMBL/GenBank/DDBJ databases">
        <title>Comparative genomics, transcriptomics and evolutionary studies reveal genomic signatures of adaptation to plant cell wall in hemibiotrophic fungi.</title>
        <authorList>
            <consortium name="DOE Joint Genome Institute"/>
            <person name="Baroncelli R."/>
            <person name="Diaz J.F."/>
            <person name="Benocci T."/>
            <person name="Peng M."/>
            <person name="Battaglia E."/>
            <person name="Haridas S."/>
            <person name="Andreopoulos W."/>
            <person name="Labutti K."/>
            <person name="Pangilinan J."/>
            <person name="Floch G.L."/>
            <person name="Makela M.R."/>
            <person name="Henrissat B."/>
            <person name="Grigoriev I.V."/>
            <person name="Crouch J.A."/>
            <person name="De Vries R.P."/>
            <person name="Sukno S.A."/>
            <person name="Thon M.R."/>
        </authorList>
    </citation>
    <scope>NUCLEOTIDE SEQUENCE</scope>
    <source>
        <strain evidence="2">MAFF235873</strain>
    </source>
</reference>
<comment type="caution">
    <text evidence="2">The sequence shown here is derived from an EMBL/GenBank/DDBJ whole genome shotgun (WGS) entry which is preliminary data.</text>
</comment>
<sequence>MRRTREPDRPRGWFVLGTLQADQQLGVAAQGGRGVSNWANRGRRRPGVCLSSPASGLWGLDLAGPGSCCDGSRREGESDVAGGMQVAEFGSISKLGDTERTAITSRNAMLPQQMLVCSFVSLASSTAGQSTSSRSRRLVTGRKSNVNRVGGGSAQRDLGDAREGAHGARGKAAAVADDSMGKVS</sequence>